<dbReference type="AlphaFoldDB" id="A0A3P7P0V8"/>
<accession>A0A3P7P0V8</accession>
<gene>
    <name evidence="3" type="ORF">PATL70BA_1221</name>
</gene>
<organism evidence="3 4">
    <name type="scientific">Petrocella atlantisensis</name>
    <dbReference type="NCBI Taxonomy" id="2173034"/>
    <lineage>
        <taxon>Bacteria</taxon>
        <taxon>Bacillati</taxon>
        <taxon>Bacillota</taxon>
        <taxon>Clostridia</taxon>
        <taxon>Lachnospirales</taxon>
        <taxon>Vallitaleaceae</taxon>
        <taxon>Petrocella</taxon>
    </lineage>
</organism>
<comment type="similarity">
    <text evidence="1">Belongs to the AHA1 family.</text>
</comment>
<evidence type="ECO:0000313" key="3">
    <source>
        <dbReference type="EMBL" id="VDN47100.1"/>
    </source>
</evidence>
<dbReference type="InterPro" id="IPR023393">
    <property type="entry name" value="START-like_dom_sf"/>
</dbReference>
<dbReference type="Pfam" id="PF08327">
    <property type="entry name" value="AHSA1"/>
    <property type="match status" value="1"/>
</dbReference>
<dbReference type="RefSeq" id="WP_243115972.1">
    <property type="nucleotide sequence ID" value="NZ_LR130778.1"/>
</dbReference>
<dbReference type="SUPFAM" id="SSF55961">
    <property type="entry name" value="Bet v1-like"/>
    <property type="match status" value="2"/>
</dbReference>
<name>A0A3P7P0V8_9FIRM</name>
<evidence type="ECO:0000259" key="2">
    <source>
        <dbReference type="Pfam" id="PF08327"/>
    </source>
</evidence>
<keyword evidence="4" id="KW-1185">Reference proteome</keyword>
<dbReference type="Gene3D" id="3.30.530.20">
    <property type="match status" value="2"/>
</dbReference>
<proteinExistence type="inferred from homology"/>
<protein>
    <recommendedName>
        <fullName evidence="2">Activator of Hsp90 ATPase homologue 1/2-like C-terminal domain-containing protein</fullName>
    </recommendedName>
</protein>
<reference evidence="3 4" key="1">
    <citation type="submission" date="2018-09" db="EMBL/GenBank/DDBJ databases">
        <authorList>
            <person name="Postec A."/>
        </authorList>
    </citation>
    <scope>NUCLEOTIDE SEQUENCE [LARGE SCALE GENOMIC DNA]</scope>
    <source>
        <strain evidence="3">70B-A</strain>
    </source>
</reference>
<dbReference type="InterPro" id="IPR013538">
    <property type="entry name" value="ASHA1/2-like_C"/>
</dbReference>
<evidence type="ECO:0000256" key="1">
    <source>
        <dbReference type="ARBA" id="ARBA00006817"/>
    </source>
</evidence>
<dbReference type="EMBL" id="LR130778">
    <property type="protein sequence ID" value="VDN47100.1"/>
    <property type="molecule type" value="Genomic_DNA"/>
</dbReference>
<dbReference type="Proteomes" id="UP000279029">
    <property type="component" value="Chromosome"/>
</dbReference>
<dbReference type="KEGG" id="cbar:PATL70BA_1221"/>
<sequence>MKKIKKSVDIKTSPEVIWGAIINPSKYQLWTSVFQEGSYFEGGWQKGDHIKFLMADEQGHTMGLYSEIAESDHLKYISIKHLGLVKDDSVDYTSEEARKWTPSFENYYLEKINDDHTRFTIEVDVDDEEFTDMSDVWDLGLVKLKEVCEKNSGAFTEITFEALIEAPLHQVWEYWTSPEHIIKWNFASEDWHCPEAVNHLFKGGRFVYTMAAKDGSMSFGFSGTYTDLVEDSYIINQLDDGRMMKVLFQKVGEAQTKVIETFDAEDINTIDLQKEGWQSILNNFKKVVEV</sequence>
<feature type="domain" description="Activator of Hsp90 ATPase homologue 1/2-like C-terminal" evidence="2">
    <location>
        <begin position="166"/>
        <end position="289"/>
    </location>
</feature>
<evidence type="ECO:0000313" key="4">
    <source>
        <dbReference type="Proteomes" id="UP000279029"/>
    </source>
</evidence>